<keyword evidence="6" id="KW-0032">Aminotransferase</keyword>
<evidence type="ECO:0000256" key="5">
    <source>
        <dbReference type="RuleBase" id="RU004516"/>
    </source>
</evidence>
<dbReference type="RefSeq" id="WP_188312632.1">
    <property type="nucleotide sequence ID" value="NZ_JABTCG010000001.1"/>
</dbReference>
<dbReference type="InterPro" id="IPR043132">
    <property type="entry name" value="BCAT-like_C"/>
</dbReference>
<evidence type="ECO:0000256" key="1">
    <source>
        <dbReference type="ARBA" id="ARBA00001933"/>
    </source>
</evidence>
<evidence type="ECO:0000256" key="2">
    <source>
        <dbReference type="ARBA" id="ARBA00009320"/>
    </source>
</evidence>
<evidence type="ECO:0000256" key="3">
    <source>
        <dbReference type="ARBA" id="ARBA00022898"/>
    </source>
</evidence>
<dbReference type="InterPro" id="IPR036038">
    <property type="entry name" value="Aminotransferase-like"/>
</dbReference>
<keyword evidence="3 5" id="KW-0663">Pyridoxal phosphate</keyword>
<dbReference type="InterPro" id="IPR001544">
    <property type="entry name" value="Aminotrans_IV"/>
</dbReference>
<protein>
    <submittedName>
        <fullName evidence="6">Aminotransferase class IV</fullName>
    </submittedName>
</protein>
<dbReference type="InterPro" id="IPR018300">
    <property type="entry name" value="Aminotrans_IV_CS"/>
</dbReference>
<dbReference type="EMBL" id="JABTCG010000001">
    <property type="protein sequence ID" value="MBD0849509.1"/>
    <property type="molecule type" value="Genomic_DNA"/>
</dbReference>
<dbReference type="Gene3D" id="3.30.470.10">
    <property type="match status" value="1"/>
</dbReference>
<sequence>MAEYPKKVWLNGEILDAGSARISVFDRGFLFGDGIYEVMARIGGRFFYEKAHLKRLDTCLQKIKIDFDTRILTKEIPKLLQASDLFENDCLLYIQVSRGVAPRKHAFPHDIPPTVMMYVTPKILPDINSVNASVSIMNDFRWSRCDIKTTSLLGNVMANESAVQQGCYEMLFLRDDIVTEASHCNVFFVKDGTVYTHPANELILDGITRQVVLELCSQLNFEVREEGISKQRIPQMDEAFLTGTSTQIASIKQIDQHIYYTGDEIGEVTKALQHAFLALKNKE</sequence>
<evidence type="ECO:0000313" key="7">
    <source>
        <dbReference type="Proteomes" id="UP000598350"/>
    </source>
</evidence>
<dbReference type="PANTHER" id="PTHR42743">
    <property type="entry name" value="AMINO-ACID AMINOTRANSFERASE"/>
    <property type="match status" value="1"/>
</dbReference>
<dbReference type="SUPFAM" id="SSF56752">
    <property type="entry name" value="D-aminoacid aminotransferase-like PLP-dependent enzymes"/>
    <property type="match status" value="1"/>
</dbReference>
<comment type="cofactor">
    <cofactor evidence="1 5">
        <name>pyridoxal 5'-phosphate</name>
        <dbReference type="ChEBI" id="CHEBI:597326"/>
    </cofactor>
</comment>
<comment type="similarity">
    <text evidence="2 4">Belongs to the class-IV pyridoxal-phosphate-dependent aminotransferase family.</text>
</comment>
<reference evidence="6 7" key="1">
    <citation type="submission" date="2020-05" db="EMBL/GenBank/DDBJ databases">
        <title>The draft genome sequence of Maribacter arenosus CAU 1321.</title>
        <authorList>
            <person name="Mu L."/>
        </authorList>
    </citation>
    <scope>NUCLEOTIDE SEQUENCE [LARGE SCALE GENOMIC DNA]</scope>
    <source>
        <strain evidence="6 7">CAU 1321</strain>
    </source>
</reference>
<proteinExistence type="inferred from homology"/>
<dbReference type="Pfam" id="PF01063">
    <property type="entry name" value="Aminotran_4"/>
    <property type="match status" value="1"/>
</dbReference>
<dbReference type="Gene3D" id="3.20.10.10">
    <property type="entry name" value="D-amino Acid Aminotransferase, subunit A, domain 2"/>
    <property type="match status" value="1"/>
</dbReference>
<gene>
    <name evidence="6" type="ORF">HPE63_02420</name>
</gene>
<keyword evidence="7" id="KW-1185">Reference proteome</keyword>
<keyword evidence="6" id="KW-0808">Transferase</keyword>
<comment type="caution">
    <text evidence="6">The sequence shown here is derived from an EMBL/GenBank/DDBJ whole genome shotgun (WGS) entry which is preliminary data.</text>
</comment>
<dbReference type="GO" id="GO:0008483">
    <property type="term" value="F:transaminase activity"/>
    <property type="evidence" value="ECO:0007669"/>
    <property type="project" value="UniProtKB-KW"/>
</dbReference>
<dbReference type="PROSITE" id="PS00770">
    <property type="entry name" value="AA_TRANSFER_CLASS_4"/>
    <property type="match status" value="1"/>
</dbReference>
<dbReference type="Proteomes" id="UP000598350">
    <property type="component" value="Unassembled WGS sequence"/>
</dbReference>
<accession>A0ABR7VBS1</accession>
<dbReference type="InterPro" id="IPR050571">
    <property type="entry name" value="Class-IV_PLP-Dep_Aminotrnsfr"/>
</dbReference>
<evidence type="ECO:0000313" key="6">
    <source>
        <dbReference type="EMBL" id="MBD0849509.1"/>
    </source>
</evidence>
<dbReference type="PANTHER" id="PTHR42743:SF10">
    <property type="entry name" value="D-ALANINE AMINOTRANSFERASE"/>
    <property type="match status" value="1"/>
</dbReference>
<name>A0ABR7VBS1_9FLAO</name>
<organism evidence="6 7">
    <name type="scientific">Maribacter arenosus</name>
    <dbReference type="NCBI Taxonomy" id="1854708"/>
    <lineage>
        <taxon>Bacteria</taxon>
        <taxon>Pseudomonadati</taxon>
        <taxon>Bacteroidota</taxon>
        <taxon>Flavobacteriia</taxon>
        <taxon>Flavobacteriales</taxon>
        <taxon>Flavobacteriaceae</taxon>
        <taxon>Maribacter</taxon>
    </lineage>
</organism>
<evidence type="ECO:0000256" key="4">
    <source>
        <dbReference type="RuleBase" id="RU004106"/>
    </source>
</evidence>
<dbReference type="InterPro" id="IPR043131">
    <property type="entry name" value="BCAT-like_N"/>
</dbReference>